<dbReference type="OrthoDB" id="9815217at2"/>
<dbReference type="Gene3D" id="3.30.1330.60">
    <property type="entry name" value="OmpA-like domain"/>
    <property type="match status" value="1"/>
</dbReference>
<dbReference type="PANTHER" id="PTHR30329">
    <property type="entry name" value="STATOR ELEMENT OF FLAGELLAR MOTOR COMPLEX"/>
    <property type="match status" value="1"/>
</dbReference>
<dbReference type="Pfam" id="PF00691">
    <property type="entry name" value="OmpA"/>
    <property type="match status" value="1"/>
</dbReference>
<evidence type="ECO:0000256" key="1">
    <source>
        <dbReference type="PROSITE-ProRule" id="PRU00473"/>
    </source>
</evidence>
<evidence type="ECO:0000313" key="5">
    <source>
        <dbReference type="Proteomes" id="UP000295334"/>
    </source>
</evidence>
<feature type="coiled-coil region" evidence="2">
    <location>
        <begin position="42"/>
        <end position="83"/>
    </location>
</feature>
<reference evidence="4 5" key="1">
    <citation type="submission" date="2019-03" db="EMBL/GenBank/DDBJ databases">
        <authorList>
            <person name="Kim M.K.M."/>
        </authorList>
    </citation>
    <scope>NUCLEOTIDE SEQUENCE [LARGE SCALE GENOMIC DNA]</scope>
    <source>
        <strain evidence="4 5">17J68-12</strain>
    </source>
</reference>
<dbReference type="AlphaFoldDB" id="A0A4R1B290"/>
<dbReference type="RefSeq" id="WP_131450648.1">
    <property type="nucleotide sequence ID" value="NZ_SJZI01000052.1"/>
</dbReference>
<keyword evidence="1" id="KW-0472">Membrane</keyword>
<dbReference type="CDD" id="cd07185">
    <property type="entry name" value="OmpA_C-like"/>
    <property type="match status" value="1"/>
</dbReference>
<dbReference type="InterPro" id="IPR050330">
    <property type="entry name" value="Bact_OuterMem_StrucFunc"/>
</dbReference>
<dbReference type="PROSITE" id="PS51123">
    <property type="entry name" value="OMPA_2"/>
    <property type="match status" value="1"/>
</dbReference>
<accession>A0A4R1B290</accession>
<evidence type="ECO:0000256" key="2">
    <source>
        <dbReference type="SAM" id="Coils"/>
    </source>
</evidence>
<dbReference type="PROSITE" id="PS51257">
    <property type="entry name" value="PROKAR_LIPOPROTEIN"/>
    <property type="match status" value="1"/>
</dbReference>
<gene>
    <name evidence="4" type="ORF">EPD60_16645</name>
</gene>
<evidence type="ECO:0000313" key="4">
    <source>
        <dbReference type="EMBL" id="TCJ12172.1"/>
    </source>
</evidence>
<feature type="domain" description="OmpA-like" evidence="3">
    <location>
        <begin position="158"/>
        <end position="280"/>
    </location>
</feature>
<dbReference type="PANTHER" id="PTHR30329:SF21">
    <property type="entry name" value="LIPOPROTEIN YIAD-RELATED"/>
    <property type="match status" value="1"/>
</dbReference>
<sequence>MIFHSLKTPVVVLGTLLLASSCASSKKLKQKDAEYNRLNGFYEQVQADLRKCRDEADEIARRRNALEQENRQLRDKAEGLKESSNVMVSQLRDLSVISGAQAESIRRSLENLGAKDAYINDLQQAMSRKDSLHALLVSNLKSALSDVNDQDIEIKVDKGVVFVSISDKLLFNSGSYTVTARAMSVLQKVAQVLNSRPDIEFLVEGHTDNVTIRNTCIADNWDLSTKRATSVVRLLQTRFGIAPRRMTAGGRGEYLPAASNASAAGKAANRRTRIVILPQLDQFFQLLEK</sequence>
<keyword evidence="2" id="KW-0175">Coiled coil</keyword>
<dbReference type="EMBL" id="SJZI01000052">
    <property type="protein sequence ID" value="TCJ12172.1"/>
    <property type="molecule type" value="Genomic_DNA"/>
</dbReference>
<name>A0A4R1B290_9BACT</name>
<proteinExistence type="predicted"/>
<organism evidence="4 5">
    <name type="scientific">Flaviaesturariibacter flavus</name>
    <dbReference type="NCBI Taxonomy" id="2502780"/>
    <lineage>
        <taxon>Bacteria</taxon>
        <taxon>Pseudomonadati</taxon>
        <taxon>Bacteroidota</taxon>
        <taxon>Chitinophagia</taxon>
        <taxon>Chitinophagales</taxon>
        <taxon>Chitinophagaceae</taxon>
        <taxon>Flaviaestuariibacter</taxon>
    </lineage>
</organism>
<dbReference type="SUPFAM" id="SSF103088">
    <property type="entry name" value="OmpA-like"/>
    <property type="match status" value="1"/>
</dbReference>
<evidence type="ECO:0000259" key="3">
    <source>
        <dbReference type="PROSITE" id="PS51123"/>
    </source>
</evidence>
<protein>
    <recommendedName>
        <fullName evidence="3">OmpA-like domain-containing protein</fullName>
    </recommendedName>
</protein>
<dbReference type="GO" id="GO:0016020">
    <property type="term" value="C:membrane"/>
    <property type="evidence" value="ECO:0007669"/>
    <property type="project" value="UniProtKB-UniRule"/>
</dbReference>
<comment type="caution">
    <text evidence="4">The sequence shown here is derived from an EMBL/GenBank/DDBJ whole genome shotgun (WGS) entry which is preliminary data.</text>
</comment>
<dbReference type="Proteomes" id="UP000295334">
    <property type="component" value="Unassembled WGS sequence"/>
</dbReference>
<dbReference type="InterPro" id="IPR036737">
    <property type="entry name" value="OmpA-like_sf"/>
</dbReference>
<keyword evidence="5" id="KW-1185">Reference proteome</keyword>
<dbReference type="InterPro" id="IPR006665">
    <property type="entry name" value="OmpA-like"/>
</dbReference>